<gene>
    <name evidence="1" type="ORF">CVN68_03470</name>
</gene>
<proteinExistence type="predicted"/>
<evidence type="ECO:0000313" key="1">
    <source>
        <dbReference type="EMBL" id="ATY31155.1"/>
    </source>
</evidence>
<keyword evidence="2" id="KW-1185">Reference proteome</keyword>
<dbReference type="Proteomes" id="UP000229081">
    <property type="component" value="Chromosome"/>
</dbReference>
<reference evidence="1 2" key="1">
    <citation type="submission" date="2017-11" db="EMBL/GenBank/DDBJ databases">
        <title>Complete genome sequence of Sphingomonas sp. Strain Cra20, a psychrotolerant potential plant growth promoting rhizobacteria.</title>
        <authorList>
            <person name="Luo Y."/>
        </authorList>
    </citation>
    <scope>NUCLEOTIDE SEQUENCE [LARGE SCALE GENOMIC DNA]</scope>
    <source>
        <strain evidence="1 2">Cra20</strain>
    </source>
</reference>
<dbReference type="RefSeq" id="WP_100280966.1">
    <property type="nucleotide sequence ID" value="NZ_CP024923.1"/>
</dbReference>
<protein>
    <submittedName>
        <fullName evidence="1">Uncharacterized protein</fullName>
    </submittedName>
</protein>
<dbReference type="AlphaFoldDB" id="A0A2K8MB97"/>
<name>A0A2K8MB97_9SPHN</name>
<accession>A0A2K8MB97</accession>
<evidence type="ECO:0000313" key="2">
    <source>
        <dbReference type="Proteomes" id="UP000229081"/>
    </source>
</evidence>
<organism evidence="1 2">
    <name type="scientific">Sphingomonas psychrotolerans</name>
    <dbReference type="NCBI Taxonomy" id="1327635"/>
    <lineage>
        <taxon>Bacteria</taxon>
        <taxon>Pseudomonadati</taxon>
        <taxon>Pseudomonadota</taxon>
        <taxon>Alphaproteobacteria</taxon>
        <taxon>Sphingomonadales</taxon>
        <taxon>Sphingomonadaceae</taxon>
        <taxon>Sphingomonas</taxon>
    </lineage>
</organism>
<dbReference type="KEGG" id="sphc:CVN68_03470"/>
<sequence>MKTLHVLALLGTLATPRAAPAQDRSRQLTPGVVIKPQVEFVKRVQMRTVRLSHIPDSALHLQIWPGLQVARVAPAAPGAIGTAGATVYVAKRWQDPAPSSLNDACTEPRLRGGDEIDITEPRRHGFRLADVTITSLVPPQGYKTDNAPFRRGAYKDVNGNGTTDLDQVVRIPLSARRHHMFVLGAFSVPCFTGYRVDISLRGPADVDPFSGRRITRSQVN</sequence>
<dbReference type="EMBL" id="CP024923">
    <property type="protein sequence ID" value="ATY31155.1"/>
    <property type="molecule type" value="Genomic_DNA"/>
</dbReference>